<reference evidence="3" key="1">
    <citation type="submission" date="2007-11" db="EMBL/GenBank/DDBJ databases">
        <title>Complete genome sequence of Clostridium phytofermentans ISDg.</title>
        <authorList>
            <person name="Leschine S.B."/>
            <person name="Warnick T.A."/>
            <person name="Blanchard J.L."/>
            <person name="Schnell D.J."/>
            <person name="Petit E.L."/>
            <person name="LaTouf W.G."/>
            <person name="Copeland A."/>
            <person name="Lucas S."/>
            <person name="Lapidus A."/>
            <person name="Barry K."/>
            <person name="Glavina del Rio T."/>
            <person name="Dalin E."/>
            <person name="Tice H."/>
            <person name="Pitluck S."/>
            <person name="Kiss H."/>
            <person name="Brettin T."/>
            <person name="Bruce D."/>
            <person name="Detter J.C."/>
            <person name="Han C."/>
            <person name="Kuske C."/>
            <person name="Schmutz J."/>
            <person name="Larimer F."/>
            <person name="Land M."/>
            <person name="Hauser L."/>
            <person name="Kyrpides N."/>
            <person name="Kim E.A."/>
            <person name="Richardson P."/>
        </authorList>
    </citation>
    <scope>NUCLEOTIDE SEQUENCE [LARGE SCALE GENOMIC DNA]</scope>
    <source>
        <strain evidence="3">ATCC 700394 / DSM 18823 / ISDg</strain>
    </source>
</reference>
<keyword evidence="1" id="KW-0812">Transmembrane</keyword>
<name>A9KPM4_LACP7</name>
<dbReference type="eggNOG" id="COG2211">
    <property type="taxonomic scope" value="Bacteria"/>
</dbReference>
<dbReference type="Proteomes" id="UP000000370">
    <property type="component" value="Chromosome"/>
</dbReference>
<proteinExistence type="predicted"/>
<evidence type="ECO:0000313" key="3">
    <source>
        <dbReference type="Proteomes" id="UP000000370"/>
    </source>
</evidence>
<gene>
    <name evidence="2" type="ordered locus">Cphy_2941</name>
</gene>
<dbReference type="SUPFAM" id="SSF103473">
    <property type="entry name" value="MFS general substrate transporter"/>
    <property type="match status" value="1"/>
</dbReference>
<feature type="transmembrane region" description="Helical" evidence="1">
    <location>
        <begin position="42"/>
        <end position="69"/>
    </location>
</feature>
<evidence type="ECO:0000256" key="1">
    <source>
        <dbReference type="SAM" id="Phobius"/>
    </source>
</evidence>
<feature type="transmembrane region" description="Helical" evidence="1">
    <location>
        <begin position="12"/>
        <end position="36"/>
    </location>
</feature>
<dbReference type="RefSeq" id="WP_012200949.1">
    <property type="nucleotide sequence ID" value="NC_010001.1"/>
</dbReference>
<accession>A9KPM4</accession>
<dbReference type="AlphaFoldDB" id="A9KPM4"/>
<dbReference type="OrthoDB" id="9764596at2"/>
<feature type="transmembrane region" description="Helical" evidence="1">
    <location>
        <begin position="195"/>
        <end position="215"/>
    </location>
</feature>
<feature type="transmembrane region" description="Helical" evidence="1">
    <location>
        <begin position="283"/>
        <end position="306"/>
    </location>
</feature>
<feature type="transmembrane region" description="Helical" evidence="1">
    <location>
        <begin position="118"/>
        <end position="138"/>
    </location>
</feature>
<dbReference type="GO" id="GO:0008643">
    <property type="term" value="P:carbohydrate transport"/>
    <property type="evidence" value="ECO:0007669"/>
    <property type="project" value="InterPro"/>
</dbReference>
<dbReference type="EMBL" id="CP000885">
    <property type="protein sequence ID" value="ABX43298.1"/>
    <property type="molecule type" value="Genomic_DNA"/>
</dbReference>
<keyword evidence="1" id="KW-1133">Transmembrane helix</keyword>
<protein>
    <submittedName>
        <fullName evidence="2">Uncharacterized protein</fullName>
    </submittedName>
</protein>
<evidence type="ECO:0000313" key="2">
    <source>
        <dbReference type="EMBL" id="ABX43298.1"/>
    </source>
</evidence>
<dbReference type="PANTHER" id="PTHR11328:SF28">
    <property type="entry name" value="MAJOR FACILITATOR SUPERFAMILY DOMAIN-CONTAINING PROTEIN 12"/>
    <property type="match status" value="1"/>
</dbReference>
<feature type="transmembrane region" description="Helical" evidence="1">
    <location>
        <begin position="348"/>
        <end position="372"/>
    </location>
</feature>
<feature type="transmembrane region" description="Helical" evidence="1">
    <location>
        <begin position="90"/>
        <end position="112"/>
    </location>
</feature>
<keyword evidence="1" id="KW-0472">Membrane</keyword>
<keyword evidence="3" id="KW-1185">Reference proteome</keyword>
<dbReference type="GO" id="GO:0005886">
    <property type="term" value="C:plasma membrane"/>
    <property type="evidence" value="ECO:0007669"/>
    <property type="project" value="TreeGrafter"/>
</dbReference>
<dbReference type="GO" id="GO:0015293">
    <property type="term" value="F:symporter activity"/>
    <property type="evidence" value="ECO:0007669"/>
    <property type="project" value="InterPro"/>
</dbReference>
<feature type="transmembrane region" description="Helical" evidence="1">
    <location>
        <begin position="440"/>
        <end position="460"/>
    </location>
</feature>
<dbReference type="KEGG" id="cpy:Cphy_2941"/>
<feature type="transmembrane region" description="Helical" evidence="1">
    <location>
        <begin position="318"/>
        <end position="336"/>
    </location>
</feature>
<sequence precursor="true">MIFSTKKLDPRYNNASAFLIALFSLNTAASTLYLALMEYTAYFVNGIIGFSVVLTSVVLTALRVFDGLIDPFIGYVVDRTEGKYGKFRPFMVLGNALMAISSLLLYYCSYTIPKAIRLPIFVLIYIIFVFGYTFQMLVAKAGQTVMTNNPKMRPLSTYFDSLFITASYGGTALYAQTFLAKKYGGFKNPKLYQELTLWIVLIGGICTICAVIGIWSKDRKEYYGSSDQVTKINMKDYVSIMKHNKPIRMLVTAASVNKFTSMVYSNITVGVIIFGIMMKNYELSGQIGLVTAIPNLLVVSIGVMVAQRLGQKKAFESFTWLAICFQIIMTFLLLFGNLTQIGLTKWNMISLLFFGIFILLNGCKTVSNNIVVPMIADCSDYEVYRSGNYIPGIMGALFSLIDQVVSAFGTAFVGLVVAMIGFRNALPQIEDKLTNSLKMVAILCYCIIPIGGWLLSLLSMKHYSLDKEKMREINLKNSIEDNHFEKLS</sequence>
<dbReference type="InterPro" id="IPR036259">
    <property type="entry name" value="MFS_trans_sf"/>
</dbReference>
<dbReference type="InterPro" id="IPR039672">
    <property type="entry name" value="MFS_2"/>
</dbReference>
<dbReference type="Pfam" id="PF13347">
    <property type="entry name" value="MFS_2"/>
    <property type="match status" value="1"/>
</dbReference>
<dbReference type="HOGENOM" id="CLU_042905_0_0_9"/>
<feature type="transmembrane region" description="Helical" evidence="1">
    <location>
        <begin position="250"/>
        <end position="277"/>
    </location>
</feature>
<organism evidence="2 3">
    <name type="scientific">Lachnoclostridium phytofermentans (strain ATCC 700394 / DSM 18823 / ISDg)</name>
    <name type="common">Clostridium phytofermentans</name>
    <dbReference type="NCBI Taxonomy" id="357809"/>
    <lineage>
        <taxon>Bacteria</taxon>
        <taxon>Bacillati</taxon>
        <taxon>Bacillota</taxon>
        <taxon>Clostridia</taxon>
        <taxon>Lachnospirales</taxon>
        <taxon>Lachnospiraceae</taxon>
    </lineage>
</organism>
<feature type="transmembrane region" description="Helical" evidence="1">
    <location>
        <begin position="393"/>
        <end position="420"/>
    </location>
</feature>
<dbReference type="STRING" id="357809.Cphy_2941"/>
<feature type="transmembrane region" description="Helical" evidence="1">
    <location>
        <begin position="158"/>
        <end position="175"/>
    </location>
</feature>
<dbReference type="PANTHER" id="PTHR11328">
    <property type="entry name" value="MAJOR FACILITATOR SUPERFAMILY DOMAIN-CONTAINING PROTEIN"/>
    <property type="match status" value="1"/>
</dbReference>